<evidence type="ECO:0000313" key="2">
    <source>
        <dbReference type="Proteomes" id="UP001164250"/>
    </source>
</evidence>
<protein>
    <submittedName>
        <fullName evidence="1">Uncharacterized protein</fullName>
    </submittedName>
</protein>
<gene>
    <name evidence="1" type="ORF">Patl1_07825</name>
</gene>
<reference evidence="2" key="1">
    <citation type="journal article" date="2023" name="G3 (Bethesda)">
        <title>Genome assembly and association tests identify interacting loci associated with vigor, precocity, and sex in interspecific pistachio rootstocks.</title>
        <authorList>
            <person name="Palmer W."/>
            <person name="Jacygrad E."/>
            <person name="Sagayaradj S."/>
            <person name="Cavanaugh K."/>
            <person name="Han R."/>
            <person name="Bertier L."/>
            <person name="Beede B."/>
            <person name="Kafkas S."/>
            <person name="Golino D."/>
            <person name="Preece J."/>
            <person name="Michelmore R."/>
        </authorList>
    </citation>
    <scope>NUCLEOTIDE SEQUENCE [LARGE SCALE GENOMIC DNA]</scope>
</reference>
<organism evidence="1 2">
    <name type="scientific">Pistacia atlantica</name>
    <dbReference type="NCBI Taxonomy" id="434234"/>
    <lineage>
        <taxon>Eukaryota</taxon>
        <taxon>Viridiplantae</taxon>
        <taxon>Streptophyta</taxon>
        <taxon>Embryophyta</taxon>
        <taxon>Tracheophyta</taxon>
        <taxon>Spermatophyta</taxon>
        <taxon>Magnoliopsida</taxon>
        <taxon>eudicotyledons</taxon>
        <taxon>Gunneridae</taxon>
        <taxon>Pentapetalae</taxon>
        <taxon>rosids</taxon>
        <taxon>malvids</taxon>
        <taxon>Sapindales</taxon>
        <taxon>Anacardiaceae</taxon>
        <taxon>Pistacia</taxon>
    </lineage>
</organism>
<proteinExistence type="predicted"/>
<keyword evidence="2" id="KW-1185">Reference proteome</keyword>
<comment type="caution">
    <text evidence="1">The sequence shown here is derived from an EMBL/GenBank/DDBJ whole genome shotgun (WGS) entry which is preliminary data.</text>
</comment>
<dbReference type="EMBL" id="CM047906">
    <property type="protein sequence ID" value="KAJ0085734.1"/>
    <property type="molecule type" value="Genomic_DNA"/>
</dbReference>
<evidence type="ECO:0000313" key="1">
    <source>
        <dbReference type="EMBL" id="KAJ0085734.1"/>
    </source>
</evidence>
<accession>A0ACC1AEF7</accession>
<name>A0ACC1AEF7_9ROSI</name>
<dbReference type="Proteomes" id="UP001164250">
    <property type="component" value="Chromosome 10"/>
</dbReference>
<sequence length="128" mass="14094">MFDRPRSMSTQEFYDRAPTSYLTVKFLTAAVIVLVLFSPILIRAGIVTFLAAAEFLFSGGGGVTALTLCTGFFAQNWCKREECIGMGKVLSTKKPQLLEMAVVFGDLNSAFGLKKLDEYLLTRSYITG</sequence>